<accession>A0ABT8L3B3</accession>
<keyword evidence="1" id="KW-0489">Methyltransferase</keyword>
<name>A0ABT8L3B3_9BACT</name>
<dbReference type="InterPro" id="IPR019257">
    <property type="entry name" value="MeTrfase_dom"/>
</dbReference>
<protein>
    <submittedName>
        <fullName evidence="4">L-histidine N(Alpha)-methyltransferase</fullName>
    </submittedName>
</protein>
<reference evidence="4" key="1">
    <citation type="submission" date="2023-06" db="EMBL/GenBank/DDBJ databases">
        <title>Genomic of Agaribacillus aureum.</title>
        <authorList>
            <person name="Wang G."/>
        </authorList>
    </citation>
    <scope>NUCLEOTIDE SEQUENCE</scope>
    <source>
        <strain evidence="4">BMA12</strain>
    </source>
</reference>
<keyword evidence="2" id="KW-0808">Transferase</keyword>
<proteinExistence type="predicted"/>
<gene>
    <name evidence="4" type="ORF">QQ020_09285</name>
</gene>
<evidence type="ECO:0000259" key="3">
    <source>
        <dbReference type="Pfam" id="PF10017"/>
    </source>
</evidence>
<dbReference type="PANTHER" id="PTHR43397">
    <property type="entry name" value="ERGOTHIONEINE BIOSYNTHESIS PROTEIN 1"/>
    <property type="match status" value="1"/>
</dbReference>
<dbReference type="Gene3D" id="3.40.50.150">
    <property type="entry name" value="Vaccinia Virus protein VP39"/>
    <property type="match status" value="1"/>
</dbReference>
<comment type="caution">
    <text evidence="4">The sequence shown here is derived from an EMBL/GenBank/DDBJ whole genome shotgun (WGS) entry which is preliminary data.</text>
</comment>
<dbReference type="InterPro" id="IPR017804">
    <property type="entry name" value="MeTrfase_EgtD-like"/>
</dbReference>
<dbReference type="EMBL" id="JAUJEB010000001">
    <property type="protein sequence ID" value="MDN5212242.1"/>
    <property type="molecule type" value="Genomic_DNA"/>
</dbReference>
<dbReference type="Proteomes" id="UP001172083">
    <property type="component" value="Unassembled WGS sequence"/>
</dbReference>
<dbReference type="Pfam" id="PF10017">
    <property type="entry name" value="Methyltransf_33"/>
    <property type="match status" value="1"/>
</dbReference>
<sequence>MSLSFGEEVQKGLSSEPKYLSSKYFYNEKGDELFQEIMKMPEYYLTRSEYEVFTMHKEAILNLFGKDGKPFQLIEFGAGDGLKTKVLLKHFLKRNASFKYHPIDISQNVLEELSADLGQNFPTLEVEPLNNEYFKALDTLDNTGEIRKAILFLGSNIGNFQYDQAVSFLSQLAQKLSPEDYLMVGFDLKKDPEAILNAYNDPHGITRAFNMNLLQRINNELGGNFDTTNFKHWPIYDPLTGATKSYLVSTKEQKVCIESLQQSFTFKAWEAIDMEISQKYDLETIGKLGADAGLKVVKQLYDCKHYFVNTIFRRV</sequence>
<dbReference type="SUPFAM" id="SSF53335">
    <property type="entry name" value="S-adenosyl-L-methionine-dependent methyltransferases"/>
    <property type="match status" value="1"/>
</dbReference>
<evidence type="ECO:0000256" key="2">
    <source>
        <dbReference type="ARBA" id="ARBA00022679"/>
    </source>
</evidence>
<organism evidence="4 5">
    <name type="scientific">Agaribacillus aureus</name>
    <dbReference type="NCBI Taxonomy" id="3051825"/>
    <lineage>
        <taxon>Bacteria</taxon>
        <taxon>Pseudomonadati</taxon>
        <taxon>Bacteroidota</taxon>
        <taxon>Cytophagia</taxon>
        <taxon>Cytophagales</taxon>
        <taxon>Splendidivirgaceae</taxon>
        <taxon>Agaribacillus</taxon>
    </lineage>
</organism>
<dbReference type="RefSeq" id="WP_346757564.1">
    <property type="nucleotide sequence ID" value="NZ_JAUJEB010000001.1"/>
</dbReference>
<dbReference type="PANTHER" id="PTHR43397:SF1">
    <property type="entry name" value="ERGOTHIONEINE BIOSYNTHESIS PROTEIN 1"/>
    <property type="match status" value="1"/>
</dbReference>
<dbReference type="InterPro" id="IPR029063">
    <property type="entry name" value="SAM-dependent_MTases_sf"/>
</dbReference>
<keyword evidence="5" id="KW-1185">Reference proteome</keyword>
<dbReference type="InterPro" id="IPR051128">
    <property type="entry name" value="EgtD_Methyltrsf_superfamily"/>
</dbReference>
<feature type="domain" description="Histidine-specific methyltransferase SAM-dependent" evidence="3">
    <location>
        <begin position="6"/>
        <end position="313"/>
    </location>
</feature>
<evidence type="ECO:0000313" key="5">
    <source>
        <dbReference type="Proteomes" id="UP001172083"/>
    </source>
</evidence>
<evidence type="ECO:0000313" key="4">
    <source>
        <dbReference type="EMBL" id="MDN5212242.1"/>
    </source>
</evidence>
<evidence type="ECO:0000256" key="1">
    <source>
        <dbReference type="ARBA" id="ARBA00022603"/>
    </source>
</evidence>
<dbReference type="PIRSF" id="PIRSF018005">
    <property type="entry name" value="UCP018005"/>
    <property type="match status" value="1"/>
</dbReference>